<comment type="caution">
    <text evidence="1">The sequence shown here is derived from an EMBL/GenBank/DDBJ whole genome shotgun (WGS) entry which is preliminary data.</text>
</comment>
<sequence length="233" mass="27139">MSPDCDFDGTVAIQSSPAEKKNGDMAKITFFDLPLAIRKKIYAFAGIVDTSYQLRVCYGKHKDRHECSIPSTFATLRKVTKQIRAEVSKLLFKRNEFSIFDCKHELITRKDCVCPIIMPQMRKFSIFVHYHVRAKIWKECGCWKAKLVVPQSIKEEWLVNIGREFRPDRELDMFMYEGEKTFEKLLEDMDEIDQWVDPHFSKRTALTSLSYVRGRRNDSLVLVTISGDSMGFT</sequence>
<accession>A0A139H417</accession>
<proteinExistence type="predicted"/>
<dbReference type="EMBL" id="LFZN01000150">
    <property type="protein sequence ID" value="KXS97193.1"/>
    <property type="molecule type" value="Genomic_DNA"/>
</dbReference>
<organism evidence="1 2">
    <name type="scientific">Pseudocercospora eumusae</name>
    <dbReference type="NCBI Taxonomy" id="321146"/>
    <lineage>
        <taxon>Eukaryota</taxon>
        <taxon>Fungi</taxon>
        <taxon>Dikarya</taxon>
        <taxon>Ascomycota</taxon>
        <taxon>Pezizomycotina</taxon>
        <taxon>Dothideomycetes</taxon>
        <taxon>Dothideomycetidae</taxon>
        <taxon>Mycosphaerellales</taxon>
        <taxon>Mycosphaerellaceae</taxon>
        <taxon>Pseudocercospora</taxon>
    </lineage>
</organism>
<name>A0A139H417_9PEZI</name>
<evidence type="ECO:0008006" key="3">
    <source>
        <dbReference type="Google" id="ProtNLM"/>
    </source>
</evidence>
<evidence type="ECO:0000313" key="2">
    <source>
        <dbReference type="Proteomes" id="UP000070133"/>
    </source>
</evidence>
<dbReference type="OrthoDB" id="3646373at2759"/>
<evidence type="ECO:0000313" key="1">
    <source>
        <dbReference type="EMBL" id="KXS97193.1"/>
    </source>
</evidence>
<keyword evidence="2" id="KW-1185">Reference proteome</keyword>
<protein>
    <recommendedName>
        <fullName evidence="3">F-box domain-containing protein</fullName>
    </recommendedName>
</protein>
<dbReference type="AlphaFoldDB" id="A0A139H417"/>
<reference evidence="1 2" key="1">
    <citation type="submission" date="2015-07" db="EMBL/GenBank/DDBJ databases">
        <title>Comparative genomics of the Sigatoka disease complex on banana suggests a link between parallel evolutionary changes in Pseudocercospora fijiensis and Pseudocercospora eumusae and increased virulence on the banana host.</title>
        <authorList>
            <person name="Chang T.-C."/>
            <person name="Salvucci A."/>
            <person name="Crous P.W."/>
            <person name="Stergiopoulos I."/>
        </authorList>
    </citation>
    <scope>NUCLEOTIDE SEQUENCE [LARGE SCALE GENOMIC DNA]</scope>
    <source>
        <strain evidence="1 2">CBS 114824</strain>
    </source>
</reference>
<gene>
    <name evidence="1" type="ORF">AC578_889</name>
</gene>
<dbReference type="Proteomes" id="UP000070133">
    <property type="component" value="Unassembled WGS sequence"/>
</dbReference>